<comment type="similarity">
    <text evidence="1">Belongs to the leguminous lectin family.</text>
</comment>
<gene>
    <name evidence="7" type="ORF">VNO78_29054</name>
</gene>
<evidence type="ECO:0000256" key="4">
    <source>
        <dbReference type="SAM" id="Phobius"/>
    </source>
</evidence>
<protein>
    <recommendedName>
        <fullName evidence="6">Legume lectin domain-containing protein</fullName>
    </recommendedName>
</protein>
<dbReference type="InterPro" id="IPR001220">
    <property type="entry name" value="Legume_lectin_dom"/>
</dbReference>
<dbReference type="Pfam" id="PF00139">
    <property type="entry name" value="Lectin_legB"/>
    <property type="match status" value="2"/>
</dbReference>
<organism evidence="7 8">
    <name type="scientific">Psophocarpus tetragonolobus</name>
    <name type="common">Winged bean</name>
    <name type="synonym">Dolichos tetragonolobus</name>
    <dbReference type="NCBI Taxonomy" id="3891"/>
    <lineage>
        <taxon>Eukaryota</taxon>
        <taxon>Viridiplantae</taxon>
        <taxon>Streptophyta</taxon>
        <taxon>Embryophyta</taxon>
        <taxon>Tracheophyta</taxon>
        <taxon>Spermatophyta</taxon>
        <taxon>Magnoliopsida</taxon>
        <taxon>eudicotyledons</taxon>
        <taxon>Gunneridae</taxon>
        <taxon>Pentapetalae</taxon>
        <taxon>rosids</taxon>
        <taxon>fabids</taxon>
        <taxon>Fabales</taxon>
        <taxon>Fabaceae</taxon>
        <taxon>Papilionoideae</taxon>
        <taxon>50 kb inversion clade</taxon>
        <taxon>NPAAA clade</taxon>
        <taxon>indigoferoid/millettioid clade</taxon>
        <taxon>Phaseoleae</taxon>
        <taxon>Psophocarpus</taxon>
    </lineage>
</organism>
<reference evidence="7 8" key="1">
    <citation type="submission" date="2024-01" db="EMBL/GenBank/DDBJ databases">
        <title>The genomes of 5 underutilized Papilionoideae crops provide insights into root nodulation and disease resistanc.</title>
        <authorList>
            <person name="Jiang F."/>
        </authorList>
    </citation>
    <scope>NUCLEOTIDE SEQUENCE [LARGE SCALE GENOMIC DNA]</scope>
    <source>
        <strain evidence="7">DUOXIRENSHENG_FW03</strain>
        <tissue evidence="7">Leaves</tissue>
    </source>
</reference>
<evidence type="ECO:0000313" key="7">
    <source>
        <dbReference type="EMBL" id="KAK7383376.1"/>
    </source>
</evidence>
<dbReference type="InterPro" id="IPR013320">
    <property type="entry name" value="ConA-like_dom_sf"/>
</dbReference>
<dbReference type="CDD" id="cd06899">
    <property type="entry name" value="lectin_legume_LecRK_Arcelin_ConA"/>
    <property type="match status" value="1"/>
</dbReference>
<dbReference type="InterPro" id="IPR019825">
    <property type="entry name" value="Lectin_legB_Mn/Ca_BS"/>
</dbReference>
<sequence>MATSACFQHLKTFLILCILMILVPIVKPQPLSFSIKNFNDTRIASLIGCVGVASIGNGTIILNPLNNTGIGRAIYGQPLHLKNSSNGHVTDFSTRFSFSIDVSNENNYGDGFAFYMAPLAYHIPEGADGGRLGIYGDKVHDPTNIVAVEFDTFENSGFDPPVVQHVGINNNSVVSLAYASSSFTPNASLSHQIDLGELLPEWVTVGFSGATGGSEEKNVIHSWEFHSTLDLKFVDQEVNKDIITKDKFQVKVVVVAVTCSTIFLVVVLGVSWFIIKRRTKGGFDLELDRRAMPRRRTYQDGEYNHVPLTNWVWKHYMDDNILNAADERLKRDFDENEMTCLLTVGIWCTHPDYKKRPNAEQSLIKCPLELSQDFETANERQQVMAERSKELLQFEHKGLLLSSLESAVLVCDSKRESNTQTKRLPPRGMPVTAPPPPSQLLGKVKDFLGVMSEANKRLKLDAKDHPKNYDIEELAGNESEVIEMDLMLGVADLHTPEAVAAAESAIATCQPVMPLAADGSETYSEDSSTEDDSGGDDIESSDNENNREKLSHAQISISSKDNLHEKQKNGHSKKFPRIVELS</sequence>
<name>A0AAN9RUB2_PSOTE</name>
<keyword evidence="4" id="KW-1133">Transmembrane helix</keyword>
<evidence type="ECO:0000256" key="3">
    <source>
        <dbReference type="SAM" id="MobiDB-lite"/>
    </source>
</evidence>
<dbReference type="Proteomes" id="UP001386955">
    <property type="component" value="Unassembled WGS sequence"/>
</dbReference>
<evidence type="ECO:0000259" key="6">
    <source>
        <dbReference type="Pfam" id="PF00139"/>
    </source>
</evidence>
<dbReference type="InterPro" id="IPR000985">
    <property type="entry name" value="Lectin_LegA_CS"/>
</dbReference>
<feature type="signal peptide" evidence="5">
    <location>
        <begin position="1"/>
        <end position="28"/>
    </location>
</feature>
<proteinExistence type="inferred from homology"/>
<feature type="compositionally biased region" description="Acidic residues" evidence="3">
    <location>
        <begin position="523"/>
        <end position="542"/>
    </location>
</feature>
<dbReference type="PANTHER" id="PTHR28674">
    <property type="entry name" value="SIMILAR TO DNA SEGMENT, CHR 10, WAYNE STATE UNIVERSITY 102,-EXPRESSED"/>
    <property type="match status" value="1"/>
</dbReference>
<feature type="domain" description="Legume lectin" evidence="6">
    <location>
        <begin position="186"/>
        <end position="230"/>
    </location>
</feature>
<keyword evidence="4" id="KW-0812">Transmembrane</keyword>
<accession>A0AAN9RUB2</accession>
<dbReference type="PROSITE" id="PS00307">
    <property type="entry name" value="LECTIN_LEGUME_BETA"/>
    <property type="match status" value="1"/>
</dbReference>
<keyword evidence="2" id="KW-0430">Lectin</keyword>
<dbReference type="AlphaFoldDB" id="A0AAN9RUB2"/>
<dbReference type="SUPFAM" id="SSF49899">
    <property type="entry name" value="Concanavalin A-like lectins/glucanases"/>
    <property type="match status" value="1"/>
</dbReference>
<feature type="chain" id="PRO_5042839690" description="Legume lectin domain-containing protein" evidence="5">
    <location>
        <begin position="29"/>
        <end position="582"/>
    </location>
</feature>
<dbReference type="PANTHER" id="PTHR28674:SF1">
    <property type="entry name" value="NOP PROTEIN CHAPERONE 1"/>
    <property type="match status" value="1"/>
</dbReference>
<feature type="region of interest" description="Disordered" evidence="3">
    <location>
        <begin position="415"/>
        <end position="438"/>
    </location>
</feature>
<dbReference type="Gene3D" id="1.10.510.10">
    <property type="entry name" value="Transferase(Phosphotransferase) domain 1"/>
    <property type="match status" value="1"/>
</dbReference>
<feature type="transmembrane region" description="Helical" evidence="4">
    <location>
        <begin position="252"/>
        <end position="275"/>
    </location>
</feature>
<dbReference type="GO" id="GO:0000492">
    <property type="term" value="P:box C/D snoRNP assembly"/>
    <property type="evidence" value="ECO:0007669"/>
    <property type="project" value="InterPro"/>
</dbReference>
<evidence type="ECO:0000256" key="5">
    <source>
        <dbReference type="SAM" id="SignalP"/>
    </source>
</evidence>
<evidence type="ECO:0000313" key="8">
    <source>
        <dbReference type="Proteomes" id="UP001386955"/>
    </source>
</evidence>
<feature type="region of interest" description="Disordered" evidence="3">
    <location>
        <begin position="518"/>
        <end position="582"/>
    </location>
</feature>
<evidence type="ECO:0000256" key="2">
    <source>
        <dbReference type="ARBA" id="ARBA00022734"/>
    </source>
</evidence>
<keyword evidence="8" id="KW-1185">Reference proteome</keyword>
<dbReference type="InterPro" id="IPR027921">
    <property type="entry name" value="NOPCHAP1"/>
</dbReference>
<feature type="domain" description="Legume lectin" evidence="6">
    <location>
        <begin position="31"/>
        <end position="183"/>
    </location>
</feature>
<dbReference type="Gene3D" id="2.60.120.200">
    <property type="match status" value="2"/>
</dbReference>
<dbReference type="EMBL" id="JAYMYS010000008">
    <property type="protein sequence ID" value="KAK7383376.1"/>
    <property type="molecule type" value="Genomic_DNA"/>
</dbReference>
<dbReference type="GO" id="GO:0030246">
    <property type="term" value="F:carbohydrate binding"/>
    <property type="evidence" value="ECO:0007669"/>
    <property type="project" value="UniProtKB-KW"/>
</dbReference>
<dbReference type="PROSITE" id="PS00308">
    <property type="entry name" value="LECTIN_LEGUME_ALPHA"/>
    <property type="match status" value="1"/>
</dbReference>
<keyword evidence="4" id="KW-0472">Membrane</keyword>
<dbReference type="Pfam" id="PF15370">
    <property type="entry name" value="NOPCHAP1"/>
    <property type="match status" value="1"/>
</dbReference>
<keyword evidence="5" id="KW-0732">Signal</keyword>
<dbReference type="GO" id="GO:0062064">
    <property type="term" value="F:box C/D methylation guide snoRNP complex binding"/>
    <property type="evidence" value="ECO:0007669"/>
    <property type="project" value="TreeGrafter"/>
</dbReference>
<comment type="caution">
    <text evidence="7">The sequence shown here is derived from an EMBL/GenBank/DDBJ whole genome shotgun (WGS) entry which is preliminary data.</text>
</comment>
<evidence type="ECO:0000256" key="1">
    <source>
        <dbReference type="ARBA" id="ARBA00007606"/>
    </source>
</evidence>